<dbReference type="PANTHER" id="PTHR32046">
    <property type="entry name" value="G DOMAIN-CONTAINING PROTEIN"/>
    <property type="match status" value="1"/>
</dbReference>
<evidence type="ECO:0000313" key="2">
    <source>
        <dbReference type="EMBL" id="CAL4223429.1"/>
    </source>
</evidence>
<dbReference type="Pfam" id="PF00735">
    <property type="entry name" value="Septin"/>
    <property type="match status" value="1"/>
</dbReference>
<dbReference type="EMBL" id="CAXKWB010099305">
    <property type="protein sequence ID" value="CAL4223429.1"/>
    <property type="molecule type" value="Genomic_DNA"/>
</dbReference>
<dbReference type="AlphaFoldDB" id="A0AAV2SPR6"/>
<sequence length="299" mass="33918">MFEKGIKEAFNRYILGNLENKKQDKIVNEIRPRVKVLEIQQRNGLEIHVLKMQDMNVEKENIKRFQLGESMNHLSNGKLIFVGETGSGKTTLVNSIVNNLLGVKYSDNFRYSLFDLKNKTRSESESQTDAVTEYTINYIDGMNRKCNFVFVDTPGLEDTRGVEVQKENIQQILKYIREHPSKVGLVIQSSTCRLTAEQKSILLDMKALIEAGNITSLIVLSTFADSDSPSVIGVLDGFEIPYTHLFLFNNNALYSRNQGISANDLLSFTMNWNASNRSIETLLDFLRPDVKTEAVKDSC</sequence>
<reference evidence="2 3" key="1">
    <citation type="submission" date="2024-05" db="EMBL/GenBank/DDBJ databases">
        <authorList>
            <person name="Wallberg A."/>
        </authorList>
    </citation>
    <scope>NUCLEOTIDE SEQUENCE [LARGE SCALE GENOMIC DNA]</scope>
</reference>
<dbReference type="Gene3D" id="3.40.50.300">
    <property type="entry name" value="P-loop containing nucleotide triphosphate hydrolases"/>
    <property type="match status" value="1"/>
</dbReference>
<dbReference type="InterPro" id="IPR030379">
    <property type="entry name" value="G_SEPTIN_dom"/>
</dbReference>
<dbReference type="CDD" id="cd00882">
    <property type="entry name" value="Ras_like_GTPase"/>
    <property type="match status" value="1"/>
</dbReference>
<evidence type="ECO:0000313" key="3">
    <source>
        <dbReference type="Proteomes" id="UP001497623"/>
    </source>
</evidence>
<dbReference type="SUPFAM" id="SSF52540">
    <property type="entry name" value="P-loop containing nucleoside triphosphate hydrolases"/>
    <property type="match status" value="2"/>
</dbReference>
<name>A0AAV2SPR6_MEGNR</name>
<dbReference type="PANTHER" id="PTHR32046:SF11">
    <property type="entry name" value="IMMUNE-ASSOCIATED NUCLEOTIDE-BINDING PROTEIN 10-LIKE"/>
    <property type="match status" value="1"/>
</dbReference>
<dbReference type="InterPro" id="IPR025662">
    <property type="entry name" value="Sigma_54_int_dom_ATP-bd_1"/>
</dbReference>
<organism evidence="2 3">
    <name type="scientific">Meganyctiphanes norvegica</name>
    <name type="common">Northern krill</name>
    <name type="synonym">Thysanopoda norvegica</name>
    <dbReference type="NCBI Taxonomy" id="48144"/>
    <lineage>
        <taxon>Eukaryota</taxon>
        <taxon>Metazoa</taxon>
        <taxon>Ecdysozoa</taxon>
        <taxon>Arthropoda</taxon>
        <taxon>Crustacea</taxon>
        <taxon>Multicrustacea</taxon>
        <taxon>Malacostraca</taxon>
        <taxon>Eumalacostraca</taxon>
        <taxon>Eucarida</taxon>
        <taxon>Euphausiacea</taxon>
        <taxon>Euphausiidae</taxon>
        <taxon>Meganyctiphanes</taxon>
    </lineage>
</organism>
<gene>
    <name evidence="2" type="ORF">MNOR_LOCUS39252</name>
</gene>
<dbReference type="Proteomes" id="UP001497623">
    <property type="component" value="Unassembled WGS sequence"/>
</dbReference>
<dbReference type="GO" id="GO:0005525">
    <property type="term" value="F:GTP binding"/>
    <property type="evidence" value="ECO:0007669"/>
    <property type="project" value="InterPro"/>
</dbReference>
<keyword evidence="3" id="KW-1185">Reference proteome</keyword>
<comment type="caution">
    <text evidence="2">The sequence shown here is derived from an EMBL/GenBank/DDBJ whole genome shotgun (WGS) entry which is preliminary data.</text>
</comment>
<dbReference type="InterPro" id="IPR027417">
    <property type="entry name" value="P-loop_NTPase"/>
</dbReference>
<proteinExistence type="predicted"/>
<feature type="domain" description="Septin-type G" evidence="1">
    <location>
        <begin position="79"/>
        <end position="179"/>
    </location>
</feature>
<evidence type="ECO:0000259" key="1">
    <source>
        <dbReference type="Pfam" id="PF00735"/>
    </source>
</evidence>
<protein>
    <recommendedName>
        <fullName evidence="1">Septin-type G domain-containing protein</fullName>
    </recommendedName>
</protein>
<accession>A0AAV2SPR6</accession>
<dbReference type="PROSITE" id="PS00675">
    <property type="entry name" value="SIGMA54_INTERACT_1"/>
    <property type="match status" value="1"/>
</dbReference>